<reference evidence="2 3" key="1">
    <citation type="submission" date="2023-10" db="EMBL/GenBank/DDBJ databases">
        <title>Two novel species belonging to the OM43/NOR5 clade.</title>
        <authorList>
            <person name="Park M."/>
        </authorList>
    </citation>
    <scope>NUCLEOTIDE SEQUENCE [LARGE SCALE GENOMIC DNA]</scope>
    <source>
        <strain evidence="2 3">IMCC45268</strain>
    </source>
</reference>
<keyword evidence="3" id="KW-1185">Reference proteome</keyword>
<name>A0ABZ0I750_9GAMM</name>
<dbReference type="RefSeq" id="WP_407326036.1">
    <property type="nucleotide sequence ID" value="NZ_CP136865.1"/>
</dbReference>
<evidence type="ECO:0000256" key="1">
    <source>
        <dbReference type="SAM" id="MobiDB-lite"/>
    </source>
</evidence>
<accession>A0ABZ0I750</accession>
<dbReference type="EMBL" id="CP136865">
    <property type="protein sequence ID" value="WOJ95337.1"/>
    <property type="molecule type" value="Genomic_DNA"/>
</dbReference>
<dbReference type="PANTHER" id="PTHR43737">
    <property type="entry name" value="BLL7424 PROTEIN"/>
    <property type="match status" value="1"/>
</dbReference>
<evidence type="ECO:0000313" key="3">
    <source>
        <dbReference type="Proteomes" id="UP001626549"/>
    </source>
</evidence>
<gene>
    <name evidence="2" type="ORF">R0137_08685</name>
</gene>
<dbReference type="InterPro" id="IPR014917">
    <property type="entry name" value="DUF1800"/>
</dbReference>
<organism evidence="2 3">
    <name type="scientific">Congregibacter brevis</name>
    <dbReference type="NCBI Taxonomy" id="3081201"/>
    <lineage>
        <taxon>Bacteria</taxon>
        <taxon>Pseudomonadati</taxon>
        <taxon>Pseudomonadota</taxon>
        <taxon>Gammaproteobacteria</taxon>
        <taxon>Cellvibrionales</taxon>
        <taxon>Halieaceae</taxon>
        <taxon>Congregibacter</taxon>
    </lineage>
</organism>
<protein>
    <submittedName>
        <fullName evidence="2">DUF1800 domain-containing protein</fullName>
    </submittedName>
</protein>
<dbReference type="Pfam" id="PF08811">
    <property type="entry name" value="DUF1800"/>
    <property type="match status" value="1"/>
</dbReference>
<dbReference type="Proteomes" id="UP001626549">
    <property type="component" value="Chromosome"/>
</dbReference>
<sequence length="577" mass="63283">MLLLGISACGGGSGGDSAATPVTTPVAAPPPPPTTDSDDTPENEVPPTQDFPPELRGIMGASRLASRATFGADLETIERIESVGQEEWIEEQFELPLSSHDAEVEILLAREAAGEFDALRQSQDNDNLAAVYGRMAWWHTTITAEDQLRQRIAYSLSQIFVISDEVNALFLSPFGTSNYYDMLLSHAFGNVRDLLRDVTLHPAMGLYLSHVNNARSDPENGTFPDENYAREAMQLFSIGLFELNADGSEQIGSDGQPVPSYDNDDIREFAKIFTGLSWGGDNNRFGSDRYNFTEPMRMFDAFHEPGEKVLLRGLTVPAGQDGLTDIEAAIDNLFMHPNIAPFLGKQLIQRLVTSNPSPEYVARVSAAFDDNGSGERGDMRAILRAILFDPEAMAEPNPESSFGKVREPLLRYTAMLRQLGVSSPDGFYANLGFFVQQLVQQHPLSAPSVFNFYSPSHQPIGELAEQGLVSPELQITNSNSIVEVSNLMRYAVVADLVNDLSDPPFFKAGLTLDDFLPLADDVDALTTQLDTVFTYGTLSADTLNAVRDLIELVEEPELRVRIGAYLVLISPDYAVEI</sequence>
<dbReference type="PANTHER" id="PTHR43737:SF1">
    <property type="entry name" value="DUF1501 DOMAIN-CONTAINING PROTEIN"/>
    <property type="match status" value="1"/>
</dbReference>
<evidence type="ECO:0000313" key="2">
    <source>
        <dbReference type="EMBL" id="WOJ95337.1"/>
    </source>
</evidence>
<feature type="region of interest" description="Disordered" evidence="1">
    <location>
        <begin position="9"/>
        <end position="55"/>
    </location>
</feature>
<proteinExistence type="predicted"/>
<feature type="compositionally biased region" description="Low complexity" evidence="1">
    <location>
        <begin position="16"/>
        <end position="26"/>
    </location>
</feature>